<reference evidence="2" key="1">
    <citation type="submission" date="2018-06" db="EMBL/GenBank/DDBJ databases">
        <authorList>
            <person name="Zhirakovskaya E."/>
        </authorList>
    </citation>
    <scope>NUCLEOTIDE SEQUENCE</scope>
</reference>
<protein>
    <submittedName>
        <fullName evidence="2">FIG056333: sensor</fullName>
    </submittedName>
</protein>
<organism evidence="2">
    <name type="scientific">hydrothermal vent metagenome</name>
    <dbReference type="NCBI Taxonomy" id="652676"/>
    <lineage>
        <taxon>unclassified sequences</taxon>
        <taxon>metagenomes</taxon>
        <taxon>ecological metagenomes</taxon>
    </lineage>
</organism>
<proteinExistence type="predicted"/>
<accession>A0A3B0S9G2</accession>
<evidence type="ECO:0000256" key="1">
    <source>
        <dbReference type="SAM" id="Phobius"/>
    </source>
</evidence>
<dbReference type="AlphaFoldDB" id="A0A3B0S9G2"/>
<gene>
    <name evidence="2" type="ORF">MNBD_ALPHA07-876</name>
</gene>
<sequence length="467" mass="51283">MIGLTIWGVIGLLSAASVISFVILWLTGRVFQAQAAHMASTISSNSEIAFLFHGDELADSDTPIGADMHSWTEIRDWLNFRFKGLPETLPEAPDGKPVSLTSTDPDAPATLEITPLASATRITLTDISVPDAAAHHEALRQANIQGHQAFALDAAPYAVCKTDSKGSFLWQNAACRTVHAENPDDIKTLLGEFPAPGETKKTRVSLTRKDQLEPSWYEVHSTESNGSFMHYAIDITRVVQAETAQRQFVQTLTKTFANLTTGLAMFDRKQQLVLFNPALINLTALPAEFLSARPDLMGFFDNLRDRQVMPEPKNYADWRAQISQVIETATDGLYLETWTLPTGVTYRVTGRPHPDGAVAFLFEDITAEISLTRRFRAQLDIRQSVLDALEEAVIVIGPNNVVMFCNATSTKMLGIDPDTSFADMSTRDLIAACNSAFPDSDFWDGIRNHITNKTLDPAPIGTVTTPG</sequence>
<dbReference type="SUPFAM" id="SSF55785">
    <property type="entry name" value="PYP-like sensor domain (PAS domain)"/>
    <property type="match status" value="2"/>
</dbReference>
<keyword evidence="1" id="KW-0472">Membrane</keyword>
<dbReference type="Pfam" id="PF12860">
    <property type="entry name" value="PAS_7"/>
    <property type="match status" value="1"/>
</dbReference>
<feature type="transmembrane region" description="Helical" evidence="1">
    <location>
        <begin position="6"/>
        <end position="28"/>
    </location>
</feature>
<dbReference type="EMBL" id="UOEG01000247">
    <property type="protein sequence ID" value="VAW02841.1"/>
    <property type="molecule type" value="Genomic_DNA"/>
</dbReference>
<name>A0A3B0S9G2_9ZZZZ</name>
<feature type="non-terminal residue" evidence="2">
    <location>
        <position position="467"/>
    </location>
</feature>
<keyword evidence="1" id="KW-0812">Transmembrane</keyword>
<keyword evidence="1" id="KW-1133">Transmembrane helix</keyword>
<dbReference type="Gene3D" id="3.30.450.20">
    <property type="entry name" value="PAS domain"/>
    <property type="match status" value="1"/>
</dbReference>
<evidence type="ECO:0000313" key="2">
    <source>
        <dbReference type="EMBL" id="VAW02841.1"/>
    </source>
</evidence>
<dbReference type="InterPro" id="IPR035965">
    <property type="entry name" value="PAS-like_dom_sf"/>
</dbReference>